<comment type="caution">
    <text evidence="1">The sequence shown here is derived from an EMBL/GenBank/DDBJ whole genome shotgun (WGS) entry which is preliminary data.</text>
</comment>
<sequence>MTIHFVQHKTGFGLSLPLVADAAVAVADYILNARPEADSP</sequence>
<protein>
    <submittedName>
        <fullName evidence="1">Integrase/recombinase</fullName>
    </submittedName>
</protein>
<gene>
    <name evidence="1" type="ORF">BAZO_10488</name>
</gene>
<dbReference type="STRING" id="1131731.BAZO_10488"/>
<keyword evidence="2" id="KW-1185">Reference proteome</keyword>
<dbReference type="Proteomes" id="UP000006315">
    <property type="component" value="Unassembled WGS sequence"/>
</dbReference>
<name>K6DG83_SCHAZ</name>
<dbReference type="AlphaFoldDB" id="K6DG83"/>
<dbReference type="EMBL" id="AJLR01000058">
    <property type="protein sequence ID" value="EKN67083.1"/>
    <property type="molecule type" value="Genomic_DNA"/>
</dbReference>
<proteinExistence type="predicted"/>
<organism evidence="1 2">
    <name type="scientific">Schinkia azotoformans LMG 9581</name>
    <dbReference type="NCBI Taxonomy" id="1131731"/>
    <lineage>
        <taxon>Bacteria</taxon>
        <taxon>Bacillati</taxon>
        <taxon>Bacillota</taxon>
        <taxon>Bacilli</taxon>
        <taxon>Bacillales</taxon>
        <taxon>Bacillaceae</taxon>
        <taxon>Calidifontibacillus/Schinkia group</taxon>
        <taxon>Schinkia</taxon>
    </lineage>
</organism>
<evidence type="ECO:0000313" key="1">
    <source>
        <dbReference type="EMBL" id="EKN67083.1"/>
    </source>
</evidence>
<reference evidence="1 2" key="1">
    <citation type="journal article" date="2012" name="Front. Microbiol.">
        <title>Redundancy and modularity in membrane-associated dissimilatory nitrate reduction in Bacillus.</title>
        <authorList>
            <person name="Heylen K."/>
            <person name="Keltjens J."/>
        </authorList>
    </citation>
    <scope>NUCLEOTIDE SEQUENCE [LARGE SCALE GENOMIC DNA]</scope>
    <source>
        <strain evidence="1 2">LMG 9581</strain>
    </source>
</reference>
<accession>K6DG83</accession>
<evidence type="ECO:0000313" key="2">
    <source>
        <dbReference type="Proteomes" id="UP000006315"/>
    </source>
</evidence>
<dbReference type="PATRIC" id="fig|1131731.3.peg.2190"/>